<evidence type="ECO:0008006" key="2">
    <source>
        <dbReference type="Google" id="ProtNLM"/>
    </source>
</evidence>
<name>T1BD85_9ZZZZ</name>
<dbReference type="EMBL" id="AUZX01004428">
    <property type="protein sequence ID" value="EQD70861.1"/>
    <property type="molecule type" value="Genomic_DNA"/>
</dbReference>
<organism evidence="1">
    <name type="scientific">mine drainage metagenome</name>
    <dbReference type="NCBI Taxonomy" id="410659"/>
    <lineage>
        <taxon>unclassified sequences</taxon>
        <taxon>metagenomes</taxon>
        <taxon>ecological metagenomes</taxon>
    </lineage>
</organism>
<evidence type="ECO:0000313" key="1">
    <source>
        <dbReference type="EMBL" id="EQD70861.1"/>
    </source>
</evidence>
<gene>
    <name evidence="1" type="ORF">B1A_06091</name>
</gene>
<dbReference type="AlphaFoldDB" id="T1BD85"/>
<sequence length="61" mass="6557">KRATYPIARKIARPVENRVKQADAAHFTSDCPMAGAHIAHGLGGTLHAEHPVSLLRLAYGI</sequence>
<comment type="caution">
    <text evidence="1">The sequence shown here is derived from an EMBL/GenBank/DDBJ whole genome shotgun (WGS) entry which is preliminary data.</text>
</comment>
<reference evidence="1" key="2">
    <citation type="journal article" date="2014" name="ISME J.">
        <title>Microbial stratification in low pH oxic and suboxic macroscopic growths along an acid mine drainage.</title>
        <authorList>
            <person name="Mendez-Garcia C."/>
            <person name="Mesa V."/>
            <person name="Sprenger R.R."/>
            <person name="Richter M."/>
            <person name="Diez M.S."/>
            <person name="Solano J."/>
            <person name="Bargiela R."/>
            <person name="Golyshina O.V."/>
            <person name="Manteca A."/>
            <person name="Ramos J.L."/>
            <person name="Gallego J.R."/>
            <person name="Llorente I."/>
            <person name="Martins Dos Santos V.A."/>
            <person name="Jensen O.N."/>
            <person name="Pelaez A.I."/>
            <person name="Sanchez J."/>
            <person name="Ferrer M."/>
        </authorList>
    </citation>
    <scope>NUCLEOTIDE SEQUENCE</scope>
</reference>
<accession>T1BD85</accession>
<feature type="non-terminal residue" evidence="1">
    <location>
        <position position="1"/>
    </location>
</feature>
<reference evidence="1" key="1">
    <citation type="submission" date="2013-08" db="EMBL/GenBank/DDBJ databases">
        <authorList>
            <person name="Mendez C."/>
            <person name="Richter M."/>
            <person name="Ferrer M."/>
            <person name="Sanchez J."/>
        </authorList>
    </citation>
    <scope>NUCLEOTIDE SEQUENCE</scope>
</reference>
<protein>
    <recommendedName>
        <fullName evidence="2">Fe-S oxidoreductase</fullName>
    </recommendedName>
</protein>
<proteinExistence type="predicted"/>